<dbReference type="STRING" id="497965.Cyan7822_0364"/>
<name>E0U674_GLOV7</name>
<dbReference type="eggNOG" id="COG0206">
    <property type="taxonomic scope" value="Bacteria"/>
</dbReference>
<evidence type="ECO:0008006" key="3">
    <source>
        <dbReference type="Google" id="ProtNLM"/>
    </source>
</evidence>
<organism evidence="1 2">
    <name type="scientific">Gloeothece verrucosa (strain PCC 7822)</name>
    <name type="common">Cyanothece sp. (strain PCC 7822)</name>
    <dbReference type="NCBI Taxonomy" id="497965"/>
    <lineage>
        <taxon>Bacteria</taxon>
        <taxon>Bacillati</taxon>
        <taxon>Cyanobacteriota</taxon>
        <taxon>Cyanophyceae</taxon>
        <taxon>Oscillatoriophycideae</taxon>
        <taxon>Chroococcales</taxon>
        <taxon>Aphanothecaceae</taxon>
        <taxon>Gloeothece</taxon>
        <taxon>Gloeothece verrucosa</taxon>
    </lineage>
</organism>
<evidence type="ECO:0000313" key="2">
    <source>
        <dbReference type="Proteomes" id="UP000008206"/>
    </source>
</evidence>
<evidence type="ECO:0000313" key="1">
    <source>
        <dbReference type="EMBL" id="ADN12410.1"/>
    </source>
</evidence>
<dbReference type="RefSeq" id="WP_013320520.1">
    <property type="nucleotide sequence ID" value="NC_014501.1"/>
</dbReference>
<dbReference type="SUPFAM" id="SSF52490">
    <property type="entry name" value="Tubulin nucleotide-binding domain-like"/>
    <property type="match status" value="1"/>
</dbReference>
<sequence>MALYLIAIGGTGAKCVEALVHLAGAGLCGEDFIWIVFVDQDEANGNVTRARTVIEVYRQCRALVQNTWMTTQIEVIGDVWAPVSGANPTLSDFFNYHTYRQSNPKLGHLFEVLYGEAEREISLEDGFRGRPAIGSAVMSHLQLAAQEPWRSLIEKIEKDPQAKVFLCGSVFGGTGASGLPTIARLIANQFEGLPIGGLLMLPYFEFPVERSLDEEVYAKPEEFLLTAEVALRYYRTQAHNSSDNREITNYLGFSSIYLLGTPKLSPVSDRFKLGRAMQENRQHFLELFGALAIRHFQVHTPTNQVLLLKANDPLEVTWNDLPESSQVQENLIGATRFAFAWTAKIVPELREGLLDQENMARSSPWVEHFYKVPKFFANPNLPELSNSGQQQALSAITTWCKTYLQWLKALHEDEVYKIRLFNTQAFGDFENHANGQNGNFAALVDESSRIERKRLDTVQRLVNRLDRRGIEEPNQGTVGLAKALYRLCQK</sequence>
<gene>
    <name evidence="1" type="ordered locus">Cyan7822_0364</name>
</gene>
<proteinExistence type="predicted"/>
<dbReference type="OrthoDB" id="505455at2"/>
<dbReference type="AlphaFoldDB" id="E0U674"/>
<dbReference type="EMBL" id="CP002198">
    <property type="protein sequence ID" value="ADN12410.1"/>
    <property type="molecule type" value="Genomic_DNA"/>
</dbReference>
<reference evidence="2" key="1">
    <citation type="journal article" date="2011" name="MBio">
        <title>Novel metabolic attributes of the genus Cyanothece, comprising a group of unicellular nitrogen-fixing Cyanobacteria.</title>
        <authorList>
            <person name="Bandyopadhyay A."/>
            <person name="Elvitigala T."/>
            <person name="Welsh E."/>
            <person name="Stockel J."/>
            <person name="Liberton M."/>
            <person name="Min H."/>
            <person name="Sherman L.A."/>
            <person name="Pakrasi H.B."/>
        </authorList>
    </citation>
    <scope>NUCLEOTIDE SEQUENCE [LARGE SCALE GENOMIC DNA]</scope>
    <source>
        <strain evidence="2">PCC 7822</strain>
    </source>
</reference>
<accession>E0U674</accession>
<dbReference type="HOGENOM" id="CLU_039825_0_0_3"/>
<dbReference type="InterPro" id="IPR036525">
    <property type="entry name" value="Tubulin/FtsZ_GTPase_sf"/>
</dbReference>
<dbReference type="KEGG" id="cyj:Cyan7822_0364"/>
<dbReference type="Proteomes" id="UP000008206">
    <property type="component" value="Chromosome"/>
</dbReference>
<protein>
    <recommendedName>
        <fullName evidence="3">Tubulin-like protein</fullName>
    </recommendedName>
</protein>
<dbReference type="Gene3D" id="3.40.50.1440">
    <property type="entry name" value="Tubulin/FtsZ, GTPase domain"/>
    <property type="match status" value="1"/>
</dbReference>
<keyword evidence="2" id="KW-1185">Reference proteome</keyword>